<dbReference type="AlphaFoldDB" id="A0A9E7R3R2"/>
<keyword evidence="4" id="KW-1185">Reference proteome</keyword>
<evidence type="ECO:0000313" key="4">
    <source>
        <dbReference type="Proteomes" id="UP001057580"/>
    </source>
</evidence>
<dbReference type="EMBL" id="CP104003">
    <property type="protein sequence ID" value="UWM54233.1"/>
    <property type="molecule type" value="Genomic_DNA"/>
</dbReference>
<dbReference type="InterPro" id="IPR039447">
    <property type="entry name" value="UreH-like_TM_dom"/>
</dbReference>
<feature type="transmembrane region" description="Helical" evidence="1">
    <location>
        <begin position="225"/>
        <end position="245"/>
    </location>
</feature>
<keyword evidence="1" id="KW-1133">Transmembrane helix</keyword>
<keyword evidence="1" id="KW-0812">Transmembrane</keyword>
<dbReference type="Pfam" id="PF13386">
    <property type="entry name" value="DsbD_2"/>
    <property type="match status" value="1"/>
</dbReference>
<dbReference type="GeneID" id="74944600"/>
<name>A0A9E7R3R2_9EURY</name>
<feature type="transmembrane region" description="Helical" evidence="1">
    <location>
        <begin position="192"/>
        <end position="213"/>
    </location>
</feature>
<dbReference type="PANTHER" id="PTHR42208:SF1">
    <property type="entry name" value="HEAVY METAL TRANSPORTER"/>
    <property type="match status" value="1"/>
</dbReference>
<proteinExistence type="predicted"/>
<feature type="transmembrane region" description="Helical" evidence="1">
    <location>
        <begin position="76"/>
        <end position="102"/>
    </location>
</feature>
<feature type="transmembrane region" description="Helical" evidence="1">
    <location>
        <begin position="108"/>
        <end position="126"/>
    </location>
</feature>
<accession>A0A9E7R3R2</accession>
<organism evidence="3 4">
    <name type="scientific">Salinirubellus salinus</name>
    <dbReference type="NCBI Taxonomy" id="1364945"/>
    <lineage>
        <taxon>Archaea</taxon>
        <taxon>Methanobacteriati</taxon>
        <taxon>Methanobacteriota</taxon>
        <taxon>Stenosarchaea group</taxon>
        <taxon>Halobacteria</taxon>
        <taxon>Halobacteriales</taxon>
        <taxon>Natronomonadaceae</taxon>
        <taxon>Salinirubellus</taxon>
    </lineage>
</organism>
<dbReference type="RefSeq" id="WP_260593227.1">
    <property type="nucleotide sequence ID" value="NZ_CP104003.1"/>
</dbReference>
<reference evidence="3" key="1">
    <citation type="submission" date="2022-09" db="EMBL/GenBank/DDBJ databases">
        <title>Diverse halophilic archaea isolated from saline environments.</title>
        <authorList>
            <person name="Cui H.-L."/>
        </authorList>
    </citation>
    <scope>NUCLEOTIDE SEQUENCE</scope>
    <source>
        <strain evidence="3">ZS-35-S2</strain>
    </source>
</reference>
<dbReference type="KEGG" id="ssai:N0B31_19220"/>
<evidence type="ECO:0000256" key="1">
    <source>
        <dbReference type="SAM" id="Phobius"/>
    </source>
</evidence>
<evidence type="ECO:0000313" key="3">
    <source>
        <dbReference type="EMBL" id="UWM54233.1"/>
    </source>
</evidence>
<feature type="domain" description="Urease accessory protein UreH-like transmembrane" evidence="2">
    <location>
        <begin position="14"/>
        <end position="238"/>
    </location>
</feature>
<protein>
    <submittedName>
        <fullName evidence="3">Sulfite exporter TauE/SafE family protein</fullName>
    </submittedName>
</protein>
<dbReference type="PANTHER" id="PTHR42208">
    <property type="entry name" value="HEAVY METAL TRANSPORTER-RELATED"/>
    <property type="match status" value="1"/>
</dbReference>
<keyword evidence="1" id="KW-0472">Membrane</keyword>
<feature type="transmembrane region" description="Helical" evidence="1">
    <location>
        <begin position="161"/>
        <end position="186"/>
    </location>
</feature>
<gene>
    <name evidence="3" type="ORF">N0B31_19220</name>
</gene>
<evidence type="ECO:0000259" key="2">
    <source>
        <dbReference type="Pfam" id="PF13386"/>
    </source>
</evidence>
<sequence length="263" mass="26841">MVTGIASDPGLIVFLAIGVLGGAHCLGMCGPLVTLYADRMGGAATDGGHPTATRTADRGMTFRELRQHLLFNLGRTLSYATIGALLGAVGMVVYDAAALAAVARPVRGVAGVLTGVAIAVAGVAYVRGGTAAGHLPVGSVFGRVTGALTERVDRWVRGPRILALGAVHGLLPCPILYPAFLYALAVGSPLRGGLSLAVLGLGTVPTLLAYGTVFQSLDAGTRQSLHRVLGALFLVLAYVPLSMGLNHLGIPAPMFGIPVYQPL</sequence>
<feature type="transmembrane region" description="Helical" evidence="1">
    <location>
        <begin position="12"/>
        <end position="37"/>
    </location>
</feature>
<dbReference type="Proteomes" id="UP001057580">
    <property type="component" value="Chromosome"/>
</dbReference>